<sequence length="175" mass="19134">MTAQFRMMSGDLNLRTLYVSILEQQAITFLYLDLNGVSTKYNELPMNQDWTSGIRSEIVLECRSTEYGYNADFFDGWESGILHQQNTTDEITMGNLAMLHGTNPVQALCYEEYPATSTLAIVGSKYVSTEEGIAPSGSAEVVVVAGTADGGGIMADVSCIWGGSMRGVWRVSEVF</sequence>
<dbReference type="Proteomes" id="UP001175227">
    <property type="component" value="Unassembled WGS sequence"/>
</dbReference>
<protein>
    <submittedName>
        <fullName evidence="1">Uncharacterized protein</fullName>
    </submittedName>
</protein>
<dbReference type="AlphaFoldDB" id="A0AA39TQ09"/>
<reference evidence="1" key="1">
    <citation type="submission" date="2023-06" db="EMBL/GenBank/DDBJ databases">
        <authorList>
            <consortium name="Lawrence Berkeley National Laboratory"/>
            <person name="Ahrendt S."/>
            <person name="Sahu N."/>
            <person name="Indic B."/>
            <person name="Wong-Bajracharya J."/>
            <person name="Merenyi Z."/>
            <person name="Ke H.-M."/>
            <person name="Monk M."/>
            <person name="Kocsube S."/>
            <person name="Drula E."/>
            <person name="Lipzen A."/>
            <person name="Balint B."/>
            <person name="Henrissat B."/>
            <person name="Andreopoulos B."/>
            <person name="Martin F.M."/>
            <person name="Harder C.B."/>
            <person name="Rigling D."/>
            <person name="Ford K.L."/>
            <person name="Foster G.D."/>
            <person name="Pangilinan J."/>
            <person name="Papanicolaou A."/>
            <person name="Barry K."/>
            <person name="LaButti K."/>
            <person name="Viragh M."/>
            <person name="Koriabine M."/>
            <person name="Yan M."/>
            <person name="Riley R."/>
            <person name="Champramary S."/>
            <person name="Plett K.L."/>
            <person name="Tsai I.J."/>
            <person name="Slot J."/>
            <person name="Sipos G."/>
            <person name="Plett J."/>
            <person name="Nagy L.G."/>
            <person name="Grigoriev I.V."/>
        </authorList>
    </citation>
    <scope>NUCLEOTIDE SEQUENCE</scope>
    <source>
        <strain evidence="1">ICMP 16352</strain>
    </source>
</reference>
<evidence type="ECO:0000313" key="1">
    <source>
        <dbReference type="EMBL" id="KAK0466482.1"/>
    </source>
</evidence>
<organism evidence="1 2">
    <name type="scientific">Armillaria novae-zelandiae</name>
    <dbReference type="NCBI Taxonomy" id="153914"/>
    <lineage>
        <taxon>Eukaryota</taxon>
        <taxon>Fungi</taxon>
        <taxon>Dikarya</taxon>
        <taxon>Basidiomycota</taxon>
        <taxon>Agaricomycotina</taxon>
        <taxon>Agaricomycetes</taxon>
        <taxon>Agaricomycetidae</taxon>
        <taxon>Agaricales</taxon>
        <taxon>Marasmiineae</taxon>
        <taxon>Physalacriaceae</taxon>
        <taxon>Armillaria</taxon>
    </lineage>
</organism>
<name>A0AA39TQ09_9AGAR</name>
<comment type="caution">
    <text evidence="1">The sequence shown here is derived from an EMBL/GenBank/DDBJ whole genome shotgun (WGS) entry which is preliminary data.</text>
</comment>
<keyword evidence="2" id="KW-1185">Reference proteome</keyword>
<proteinExistence type="predicted"/>
<gene>
    <name evidence="1" type="ORF">IW261DRAFT_1574624</name>
</gene>
<evidence type="ECO:0000313" key="2">
    <source>
        <dbReference type="Proteomes" id="UP001175227"/>
    </source>
</evidence>
<accession>A0AA39TQ09</accession>
<dbReference type="EMBL" id="JAUEPR010000086">
    <property type="protein sequence ID" value="KAK0466482.1"/>
    <property type="molecule type" value="Genomic_DNA"/>
</dbReference>